<accession>A0A1F4XLK4</accession>
<evidence type="ECO:0000313" key="2">
    <source>
        <dbReference type="EMBL" id="OGC82591.1"/>
    </source>
</evidence>
<dbReference type="CDD" id="cd01651">
    <property type="entry name" value="RT_G2_intron"/>
    <property type="match status" value="1"/>
</dbReference>
<evidence type="ECO:0000313" key="3">
    <source>
        <dbReference type="Proteomes" id="UP000177614"/>
    </source>
</evidence>
<dbReference type="SUPFAM" id="SSF56672">
    <property type="entry name" value="DNA/RNA polymerases"/>
    <property type="match status" value="1"/>
</dbReference>
<dbReference type="AlphaFoldDB" id="A0A1F4XLK4"/>
<dbReference type="PROSITE" id="PS50878">
    <property type="entry name" value="RT_POL"/>
    <property type="match status" value="1"/>
</dbReference>
<gene>
    <name evidence="2" type="ORF">A2V81_01445</name>
</gene>
<dbReference type="PANTHER" id="PTHR34047">
    <property type="entry name" value="NUCLEAR INTRON MATURASE 1, MITOCHONDRIAL-RELATED"/>
    <property type="match status" value="1"/>
</dbReference>
<dbReference type="Proteomes" id="UP000177614">
    <property type="component" value="Unassembled WGS sequence"/>
</dbReference>
<dbReference type="STRING" id="1817814.A2V81_01445"/>
<dbReference type="InterPro" id="IPR051083">
    <property type="entry name" value="GrpII_Intron_Splice-Mob/Def"/>
</dbReference>
<evidence type="ECO:0000259" key="1">
    <source>
        <dbReference type="PROSITE" id="PS50878"/>
    </source>
</evidence>
<comment type="caution">
    <text evidence="2">The sequence shown here is derived from an EMBL/GenBank/DDBJ whole genome shotgun (WGS) entry which is preliminary data.</text>
</comment>
<reference evidence="2 3" key="1">
    <citation type="journal article" date="2016" name="Nat. Commun.">
        <title>Thousands of microbial genomes shed light on interconnected biogeochemical processes in an aquifer system.</title>
        <authorList>
            <person name="Anantharaman K."/>
            <person name="Brown C.T."/>
            <person name="Hug L.A."/>
            <person name="Sharon I."/>
            <person name="Castelle C.J."/>
            <person name="Probst A.J."/>
            <person name="Thomas B.C."/>
            <person name="Singh A."/>
            <person name="Wilkins M.J."/>
            <person name="Karaoz U."/>
            <person name="Brodie E.L."/>
            <person name="Williams K.H."/>
            <person name="Hubbard S.S."/>
            <person name="Banfield J.F."/>
        </authorList>
    </citation>
    <scope>NUCLEOTIDE SEQUENCE [LARGE SCALE GENOMIC DNA]</scope>
</reference>
<dbReference type="InterPro" id="IPR000477">
    <property type="entry name" value="RT_dom"/>
</dbReference>
<dbReference type="EMBL" id="MEWR01000004">
    <property type="protein sequence ID" value="OGC82591.1"/>
    <property type="molecule type" value="Genomic_DNA"/>
</dbReference>
<dbReference type="PANTHER" id="PTHR34047:SF8">
    <property type="entry name" value="PROTEIN YKFC"/>
    <property type="match status" value="1"/>
</dbReference>
<sequence>MSGKVASIDLSLENLWRSWCAYKKGKESSHALDQFRFHLEAELFNLYKDLKDGNYHHGSYRRFIVCDNKRREISVTAMRDRVVHRLLYDYLVAIYDKTFLYDVWSCRKDKGLVAGIERTQQFFRSFPAAYVWRSDIQKFFDSVDHQVLLRILSFRVKDEQALSILREIIASYSSKPMTKVGIPIGNLTSQIFANIYLHELDHFIKHSIKPLRYLRYGDDFILLEKDLHKLKHYKDQITRFLENDLHLKINTKNDVIRKIKQGLKFLGVVIYPGGRKLNRRNEKRISRNLEINNISSYWGLVQKHGNIKGKKLFAWVMWVMLDKLSL</sequence>
<feature type="domain" description="Reverse transcriptase" evidence="1">
    <location>
        <begin position="44"/>
        <end position="270"/>
    </location>
</feature>
<protein>
    <recommendedName>
        <fullName evidence="1">Reverse transcriptase domain-containing protein</fullName>
    </recommendedName>
</protein>
<name>A0A1F4XLK4_9BACT</name>
<dbReference type="InterPro" id="IPR043502">
    <property type="entry name" value="DNA/RNA_pol_sf"/>
</dbReference>
<proteinExistence type="predicted"/>
<organism evidence="2 3">
    <name type="scientific">Candidatus Abawacabacteria bacterium RBG_16_42_10</name>
    <dbReference type="NCBI Taxonomy" id="1817814"/>
    <lineage>
        <taxon>Bacteria</taxon>
        <taxon>Candidatus Abawacaibacteriota</taxon>
    </lineage>
</organism>
<dbReference type="Pfam" id="PF00078">
    <property type="entry name" value="RVT_1"/>
    <property type="match status" value="1"/>
</dbReference>